<organism evidence="1 2">
    <name type="scientific">Vibrio chanodichtyis</name>
    <dbReference type="NCBI Taxonomy" id="3027932"/>
    <lineage>
        <taxon>Bacteria</taxon>
        <taxon>Pseudomonadati</taxon>
        <taxon>Pseudomonadota</taxon>
        <taxon>Gammaproteobacteria</taxon>
        <taxon>Vibrionales</taxon>
        <taxon>Vibrionaceae</taxon>
        <taxon>Vibrio</taxon>
    </lineage>
</organism>
<evidence type="ECO:0008006" key="3">
    <source>
        <dbReference type="Google" id="ProtNLM"/>
    </source>
</evidence>
<gene>
    <name evidence="1" type="ORF">PUN32_04425</name>
</gene>
<sequence>MDNSVVAQLKKQFHAQLSAWQAQAAPQSKPTLAVLTEEELRQLEQMWVELCVWKQSQNG</sequence>
<name>A0ABT5UZK3_9VIBR</name>
<keyword evidence="2" id="KW-1185">Reference proteome</keyword>
<proteinExistence type="predicted"/>
<dbReference type="RefSeq" id="WP_166013100.1">
    <property type="nucleotide sequence ID" value="NZ_JARBFT010000003.1"/>
</dbReference>
<dbReference type="Proteomes" id="UP001216189">
    <property type="component" value="Unassembled WGS sequence"/>
</dbReference>
<reference evidence="1 2" key="1">
    <citation type="submission" date="2023-02" db="EMBL/GenBank/DDBJ databases">
        <title>Vibrio intestini sp. nov., a close relative of Vibrio cholerae isolated from the intestine of Healthy Culter dabryi.</title>
        <authorList>
            <person name="Wu N."/>
        </authorList>
    </citation>
    <scope>NUCLEOTIDE SEQUENCE [LARGE SCALE GENOMIC DNA]</scope>
    <source>
        <strain evidence="1 2">DSL-7</strain>
    </source>
</reference>
<accession>A0ABT5UZK3</accession>
<comment type="caution">
    <text evidence="1">The sequence shown here is derived from an EMBL/GenBank/DDBJ whole genome shotgun (WGS) entry which is preliminary data.</text>
</comment>
<protein>
    <recommendedName>
        <fullName evidence="3">3-demethylubiquinone-9 3-methyltransferase</fullName>
    </recommendedName>
</protein>
<evidence type="ECO:0000313" key="1">
    <source>
        <dbReference type="EMBL" id="MDE1514262.1"/>
    </source>
</evidence>
<dbReference type="EMBL" id="JARBFT010000003">
    <property type="protein sequence ID" value="MDE1514262.1"/>
    <property type="molecule type" value="Genomic_DNA"/>
</dbReference>
<evidence type="ECO:0000313" key="2">
    <source>
        <dbReference type="Proteomes" id="UP001216189"/>
    </source>
</evidence>